<evidence type="ECO:0000313" key="3">
    <source>
        <dbReference type="Proteomes" id="UP000663760"/>
    </source>
</evidence>
<reference evidence="2" key="1">
    <citation type="submission" date="2020-02" db="EMBL/GenBank/DDBJ databases">
        <authorList>
            <person name="Scholz U."/>
            <person name="Mascher M."/>
            <person name="Fiebig A."/>
        </authorList>
    </citation>
    <scope>NUCLEOTIDE SEQUENCE</scope>
</reference>
<feature type="region of interest" description="Disordered" evidence="1">
    <location>
        <begin position="90"/>
        <end position="132"/>
    </location>
</feature>
<gene>
    <name evidence="2" type="ORF">SI8410_01000149</name>
</gene>
<accession>A0A7I8JVT1</accession>
<dbReference type="AlphaFoldDB" id="A0A7I8JVT1"/>
<evidence type="ECO:0000313" key="2">
    <source>
        <dbReference type="EMBL" id="CAA7387789.1"/>
    </source>
</evidence>
<protein>
    <submittedName>
        <fullName evidence="2">Uncharacterized protein</fullName>
    </submittedName>
</protein>
<dbReference type="EMBL" id="LR746264">
    <property type="protein sequence ID" value="CAA7387789.1"/>
    <property type="molecule type" value="Genomic_DNA"/>
</dbReference>
<sequence length="203" mass="22430">MMYDRPYESFVRLFLACEARNATKSAEGTIRARLYHNPRQLESHPEKLGELPMPATPVFASTAGTTAKGLNRTSSSKLLIWRSGEASQGAQIRGGFSDNHTQSPNRRKRQMIRGSGQWRMKAGEYSSSAGIPRDPRAPRACFQASLSLSLCPTSPPAETVRSSFLVLGSSDRERLQNRDWRVPHTVTPTSSPASMVGDKNRPL</sequence>
<name>A0A7I8JVT1_SPIIN</name>
<organism evidence="2 3">
    <name type="scientific">Spirodela intermedia</name>
    <name type="common">Intermediate duckweed</name>
    <dbReference type="NCBI Taxonomy" id="51605"/>
    <lineage>
        <taxon>Eukaryota</taxon>
        <taxon>Viridiplantae</taxon>
        <taxon>Streptophyta</taxon>
        <taxon>Embryophyta</taxon>
        <taxon>Tracheophyta</taxon>
        <taxon>Spermatophyta</taxon>
        <taxon>Magnoliopsida</taxon>
        <taxon>Liliopsida</taxon>
        <taxon>Araceae</taxon>
        <taxon>Lemnoideae</taxon>
        <taxon>Spirodela</taxon>
    </lineage>
</organism>
<feature type="region of interest" description="Disordered" evidence="1">
    <location>
        <begin position="176"/>
        <end position="203"/>
    </location>
</feature>
<proteinExistence type="predicted"/>
<keyword evidence="3" id="KW-1185">Reference proteome</keyword>
<evidence type="ECO:0000256" key="1">
    <source>
        <dbReference type="SAM" id="MobiDB-lite"/>
    </source>
</evidence>
<dbReference type="Proteomes" id="UP000663760">
    <property type="component" value="Chromosome 1"/>
</dbReference>